<dbReference type="EMBL" id="CP012747">
    <property type="protein sequence ID" value="ALL66850.1"/>
    <property type="molecule type" value="Genomic_DNA"/>
</dbReference>
<proteinExistence type="predicted"/>
<dbReference type="PROSITE" id="PS51257">
    <property type="entry name" value="PROKAR_LIPOPROTEIN"/>
    <property type="match status" value="1"/>
</dbReference>
<dbReference type="KEGG" id="bcai:K788_0009191"/>
<protein>
    <submittedName>
        <fullName evidence="1">High-affinity iron permease 1</fullName>
    </submittedName>
</protein>
<accession>A0A0P0RE72</accession>
<name>A0A0P0RE72_9BURK</name>
<organism evidence="1 2">
    <name type="scientific">Paraburkholderia caribensis MBA4</name>
    <dbReference type="NCBI Taxonomy" id="1323664"/>
    <lineage>
        <taxon>Bacteria</taxon>
        <taxon>Pseudomonadati</taxon>
        <taxon>Pseudomonadota</taxon>
        <taxon>Betaproteobacteria</taxon>
        <taxon>Burkholderiales</taxon>
        <taxon>Burkholderiaceae</taxon>
        <taxon>Paraburkholderia</taxon>
    </lineage>
</organism>
<gene>
    <name evidence="1" type="ORF">K788_0009191</name>
</gene>
<evidence type="ECO:0000313" key="2">
    <source>
        <dbReference type="Proteomes" id="UP000019146"/>
    </source>
</evidence>
<sequence length="81" mass="8831">MGRNVIRALRQLRISTPASLSASCYDTAISVKGSSRRAVHLSGSLEAHVRLQKILGPLRFIRRLPTCAAACIFLRPMAGIE</sequence>
<dbReference type="AlphaFoldDB" id="A0A0P0RE72"/>
<dbReference type="Proteomes" id="UP000019146">
    <property type="component" value="Chromosome 2"/>
</dbReference>
<evidence type="ECO:0000313" key="1">
    <source>
        <dbReference type="EMBL" id="ALL66850.1"/>
    </source>
</evidence>
<reference evidence="1 2" key="1">
    <citation type="journal article" date="2014" name="Genome Announc.">
        <title>Draft Genome Sequence of the Haloacid-Degrading Burkholderia caribensis Strain MBA4.</title>
        <authorList>
            <person name="Pan Y."/>
            <person name="Kong K.F."/>
            <person name="Tsang J.S."/>
        </authorList>
    </citation>
    <scope>NUCLEOTIDE SEQUENCE [LARGE SCALE GENOMIC DNA]</scope>
    <source>
        <strain evidence="1 2">MBA4</strain>
    </source>
</reference>